<dbReference type="OrthoDB" id="661148at2759"/>
<protein>
    <submittedName>
        <fullName evidence="1">Uncharacterized protein</fullName>
    </submittedName>
</protein>
<evidence type="ECO:0000313" key="1">
    <source>
        <dbReference type="EMBL" id="OWF42668.1"/>
    </source>
</evidence>
<keyword evidence="2" id="KW-1185">Reference proteome</keyword>
<organism evidence="1 2">
    <name type="scientific">Mizuhopecten yessoensis</name>
    <name type="common">Japanese scallop</name>
    <name type="synonym">Patinopecten yessoensis</name>
    <dbReference type="NCBI Taxonomy" id="6573"/>
    <lineage>
        <taxon>Eukaryota</taxon>
        <taxon>Metazoa</taxon>
        <taxon>Spiralia</taxon>
        <taxon>Lophotrochozoa</taxon>
        <taxon>Mollusca</taxon>
        <taxon>Bivalvia</taxon>
        <taxon>Autobranchia</taxon>
        <taxon>Pteriomorphia</taxon>
        <taxon>Pectinida</taxon>
        <taxon>Pectinoidea</taxon>
        <taxon>Pectinidae</taxon>
        <taxon>Mizuhopecten</taxon>
    </lineage>
</organism>
<evidence type="ECO:0000313" key="2">
    <source>
        <dbReference type="Proteomes" id="UP000242188"/>
    </source>
</evidence>
<proteinExistence type="predicted"/>
<accession>A0A210Q1P8</accession>
<reference evidence="1 2" key="1">
    <citation type="journal article" date="2017" name="Nat. Ecol. Evol.">
        <title>Scallop genome provides insights into evolution of bilaterian karyotype and development.</title>
        <authorList>
            <person name="Wang S."/>
            <person name="Zhang J."/>
            <person name="Jiao W."/>
            <person name="Li J."/>
            <person name="Xun X."/>
            <person name="Sun Y."/>
            <person name="Guo X."/>
            <person name="Huan P."/>
            <person name="Dong B."/>
            <person name="Zhang L."/>
            <person name="Hu X."/>
            <person name="Sun X."/>
            <person name="Wang J."/>
            <person name="Zhao C."/>
            <person name="Wang Y."/>
            <person name="Wang D."/>
            <person name="Huang X."/>
            <person name="Wang R."/>
            <person name="Lv J."/>
            <person name="Li Y."/>
            <person name="Zhang Z."/>
            <person name="Liu B."/>
            <person name="Lu W."/>
            <person name="Hui Y."/>
            <person name="Liang J."/>
            <person name="Zhou Z."/>
            <person name="Hou R."/>
            <person name="Li X."/>
            <person name="Liu Y."/>
            <person name="Li H."/>
            <person name="Ning X."/>
            <person name="Lin Y."/>
            <person name="Zhao L."/>
            <person name="Xing Q."/>
            <person name="Dou J."/>
            <person name="Li Y."/>
            <person name="Mao J."/>
            <person name="Guo H."/>
            <person name="Dou H."/>
            <person name="Li T."/>
            <person name="Mu C."/>
            <person name="Jiang W."/>
            <person name="Fu Q."/>
            <person name="Fu X."/>
            <person name="Miao Y."/>
            <person name="Liu J."/>
            <person name="Yu Q."/>
            <person name="Li R."/>
            <person name="Liao H."/>
            <person name="Li X."/>
            <person name="Kong Y."/>
            <person name="Jiang Z."/>
            <person name="Chourrout D."/>
            <person name="Li R."/>
            <person name="Bao Z."/>
        </authorList>
    </citation>
    <scope>NUCLEOTIDE SEQUENCE [LARGE SCALE GENOMIC DNA]</scope>
    <source>
        <strain evidence="1 2">PY_sf001</strain>
    </source>
</reference>
<gene>
    <name evidence="1" type="ORF">KP79_PYT04838</name>
</gene>
<sequence>MAAFRSLRMQVEKTSVPASIPNNAKARLMYYLNSVCSVLEVGNDAGSNINRLRNCQNYASLSADETDQLFLICLMLSPDVLINNSNTFYKITAVQNRFVVSRSIMIAGRNRSVNEIMTFKMSWLRNNYLEPIKTLKNEMEARNRLRQRQRQRQASSNSCTVM</sequence>
<name>A0A210Q1P8_MIZYE</name>
<dbReference type="Proteomes" id="UP000242188">
    <property type="component" value="Unassembled WGS sequence"/>
</dbReference>
<dbReference type="AlphaFoldDB" id="A0A210Q1P8"/>
<comment type="caution">
    <text evidence="1">The sequence shown here is derived from an EMBL/GenBank/DDBJ whole genome shotgun (WGS) entry which is preliminary data.</text>
</comment>
<dbReference type="EMBL" id="NEDP02005240">
    <property type="protein sequence ID" value="OWF42668.1"/>
    <property type="molecule type" value="Genomic_DNA"/>
</dbReference>